<dbReference type="Proteomes" id="UP001595816">
    <property type="component" value="Unassembled WGS sequence"/>
</dbReference>
<evidence type="ECO:0000313" key="1">
    <source>
        <dbReference type="EMBL" id="MFC4132720.1"/>
    </source>
</evidence>
<reference evidence="2" key="1">
    <citation type="journal article" date="2019" name="Int. J. Syst. Evol. Microbiol.">
        <title>The Global Catalogue of Microorganisms (GCM) 10K type strain sequencing project: providing services to taxonomists for standard genome sequencing and annotation.</title>
        <authorList>
            <consortium name="The Broad Institute Genomics Platform"/>
            <consortium name="The Broad Institute Genome Sequencing Center for Infectious Disease"/>
            <person name="Wu L."/>
            <person name="Ma J."/>
        </authorList>
    </citation>
    <scope>NUCLEOTIDE SEQUENCE [LARGE SCALE GENOMIC DNA]</scope>
    <source>
        <strain evidence="2">CGMCC 4.7289</strain>
    </source>
</reference>
<accession>A0ABV8LNX2</accession>
<dbReference type="EMBL" id="JBHSAY010000009">
    <property type="protein sequence ID" value="MFC4132720.1"/>
    <property type="molecule type" value="Genomic_DNA"/>
</dbReference>
<proteinExistence type="predicted"/>
<keyword evidence="2" id="KW-1185">Reference proteome</keyword>
<organism evidence="1 2">
    <name type="scientific">Hamadaea flava</name>
    <dbReference type="NCBI Taxonomy" id="1742688"/>
    <lineage>
        <taxon>Bacteria</taxon>
        <taxon>Bacillati</taxon>
        <taxon>Actinomycetota</taxon>
        <taxon>Actinomycetes</taxon>
        <taxon>Micromonosporales</taxon>
        <taxon>Micromonosporaceae</taxon>
        <taxon>Hamadaea</taxon>
    </lineage>
</organism>
<protein>
    <submittedName>
        <fullName evidence="1">Uncharacterized protein</fullName>
    </submittedName>
</protein>
<dbReference type="RefSeq" id="WP_253763962.1">
    <property type="nucleotide sequence ID" value="NZ_JAMZDZ010000001.1"/>
</dbReference>
<name>A0ABV8LNX2_9ACTN</name>
<gene>
    <name evidence="1" type="ORF">ACFOZ4_19100</name>
</gene>
<sequence length="78" mass="7537">MESPSGMTRTGVAAWETAGCSSIAARSATSAASAAAIAARGAGRDMRVLSQGAQGQPAAQCGCTCLTGVVGDASNPLH</sequence>
<comment type="caution">
    <text evidence="1">The sequence shown here is derived from an EMBL/GenBank/DDBJ whole genome shotgun (WGS) entry which is preliminary data.</text>
</comment>
<evidence type="ECO:0000313" key="2">
    <source>
        <dbReference type="Proteomes" id="UP001595816"/>
    </source>
</evidence>